<evidence type="ECO:0000256" key="4">
    <source>
        <dbReference type="ARBA" id="ARBA00022692"/>
    </source>
</evidence>
<evidence type="ECO:0000256" key="1">
    <source>
        <dbReference type="ARBA" id="ARBA00004141"/>
    </source>
</evidence>
<keyword evidence="5 7" id="KW-1133">Transmembrane helix</keyword>
<feature type="domain" description="Bacterial sugar transferase" evidence="8">
    <location>
        <begin position="285"/>
        <end position="468"/>
    </location>
</feature>
<evidence type="ECO:0000259" key="8">
    <source>
        <dbReference type="Pfam" id="PF02397"/>
    </source>
</evidence>
<evidence type="ECO:0000256" key="5">
    <source>
        <dbReference type="ARBA" id="ARBA00022989"/>
    </source>
</evidence>
<dbReference type="InterPro" id="IPR017475">
    <property type="entry name" value="EPS_sugar_tfrase"/>
</dbReference>
<reference evidence="9" key="1">
    <citation type="submission" date="2021-06" db="EMBL/GenBank/DDBJ databases">
        <title>Collection of gut derived symbiotic bacterial strains cultured from healthy donors.</title>
        <authorList>
            <person name="Lin H."/>
            <person name="Littmann E."/>
            <person name="Pamer E.G."/>
        </authorList>
    </citation>
    <scope>NUCLEOTIDE SEQUENCE</scope>
    <source>
        <strain evidence="9">MSK.21.74</strain>
    </source>
</reference>
<evidence type="ECO:0000313" key="10">
    <source>
        <dbReference type="Proteomes" id="UP001196765"/>
    </source>
</evidence>
<dbReference type="RefSeq" id="WP_217744473.1">
    <property type="nucleotide sequence ID" value="NZ_JAHOEI010000026.1"/>
</dbReference>
<dbReference type="InterPro" id="IPR017473">
    <property type="entry name" value="Undecaprenyl-P_gluc_Ptfrase"/>
</dbReference>
<keyword evidence="4 7" id="KW-0812">Transmembrane</keyword>
<feature type="transmembrane region" description="Helical" evidence="7">
    <location>
        <begin position="290"/>
        <end position="311"/>
    </location>
</feature>
<feature type="transmembrane region" description="Helical" evidence="7">
    <location>
        <begin position="108"/>
        <end position="128"/>
    </location>
</feature>
<feature type="transmembrane region" description="Helical" evidence="7">
    <location>
        <begin position="12"/>
        <end position="31"/>
    </location>
</feature>
<dbReference type="Pfam" id="PF02397">
    <property type="entry name" value="Bac_transf"/>
    <property type="match status" value="1"/>
</dbReference>
<feature type="transmembrane region" description="Helical" evidence="7">
    <location>
        <begin position="51"/>
        <end position="71"/>
    </location>
</feature>
<protein>
    <submittedName>
        <fullName evidence="9">Undecaprenyl-phosphate glucose phosphotransferase</fullName>
        <ecNumber evidence="9">2.7.8.31</ecNumber>
    </submittedName>
</protein>
<comment type="caution">
    <text evidence="9">The sequence shown here is derived from an EMBL/GenBank/DDBJ whole genome shotgun (WGS) entry which is preliminary data.</text>
</comment>
<keyword evidence="3 9" id="KW-0808">Transferase</keyword>
<comment type="similarity">
    <text evidence="2">Belongs to the bacterial sugar transferase family.</text>
</comment>
<evidence type="ECO:0000313" key="9">
    <source>
        <dbReference type="EMBL" id="MBV3387737.1"/>
    </source>
</evidence>
<dbReference type="Pfam" id="PF13727">
    <property type="entry name" value="CoA_binding_3"/>
    <property type="match status" value="1"/>
</dbReference>
<comment type="subcellular location">
    <subcellularLocation>
        <location evidence="1">Membrane</location>
        <topology evidence="1">Multi-pass membrane protein</topology>
    </subcellularLocation>
</comment>
<proteinExistence type="inferred from homology"/>
<dbReference type="PANTHER" id="PTHR30576:SF0">
    <property type="entry name" value="UNDECAPRENYL-PHOSPHATE N-ACETYLGALACTOSAMINYL 1-PHOSPHATE TRANSFERASE-RELATED"/>
    <property type="match status" value="1"/>
</dbReference>
<evidence type="ECO:0000256" key="6">
    <source>
        <dbReference type="ARBA" id="ARBA00023136"/>
    </source>
</evidence>
<keyword evidence="6 7" id="KW-0472">Membrane</keyword>
<evidence type="ECO:0000256" key="2">
    <source>
        <dbReference type="ARBA" id="ARBA00006464"/>
    </source>
</evidence>
<dbReference type="GO" id="GO:0089702">
    <property type="term" value="F:undecaprenyl-phosphate glucose phosphotransferase activity"/>
    <property type="evidence" value="ECO:0007669"/>
    <property type="project" value="UniProtKB-EC"/>
</dbReference>
<dbReference type="Proteomes" id="UP001196765">
    <property type="component" value="Unassembled WGS sequence"/>
</dbReference>
<dbReference type="PANTHER" id="PTHR30576">
    <property type="entry name" value="COLANIC BIOSYNTHESIS UDP-GLUCOSE LIPID CARRIER TRANSFERASE"/>
    <property type="match status" value="1"/>
</dbReference>
<evidence type="ECO:0000256" key="7">
    <source>
        <dbReference type="SAM" id="Phobius"/>
    </source>
</evidence>
<gene>
    <name evidence="9" type="ORF">KSW82_08290</name>
</gene>
<dbReference type="InterPro" id="IPR003362">
    <property type="entry name" value="Bact_transf"/>
</dbReference>
<dbReference type="AlphaFoldDB" id="A0AAW4MYN6"/>
<accession>A0AAW4MYN6</accession>
<dbReference type="GO" id="GO:0016020">
    <property type="term" value="C:membrane"/>
    <property type="evidence" value="ECO:0007669"/>
    <property type="project" value="UniProtKB-SubCell"/>
</dbReference>
<dbReference type="NCBIfam" id="TIGR03025">
    <property type="entry name" value="EPS_sugtrans"/>
    <property type="match status" value="1"/>
</dbReference>
<evidence type="ECO:0000256" key="3">
    <source>
        <dbReference type="ARBA" id="ARBA00022679"/>
    </source>
</evidence>
<dbReference type="NCBIfam" id="TIGR03023">
    <property type="entry name" value="WcaJ_sugtrans"/>
    <property type="match status" value="1"/>
</dbReference>
<dbReference type="EC" id="2.7.8.31" evidence="9"/>
<dbReference type="EMBL" id="JAHOEI010000026">
    <property type="protein sequence ID" value="MBV3387737.1"/>
    <property type="molecule type" value="Genomic_DNA"/>
</dbReference>
<organism evidence="9 10">
    <name type="scientific">Segatella copri</name>
    <dbReference type="NCBI Taxonomy" id="165179"/>
    <lineage>
        <taxon>Bacteria</taxon>
        <taxon>Pseudomonadati</taxon>
        <taxon>Bacteroidota</taxon>
        <taxon>Bacteroidia</taxon>
        <taxon>Bacteroidales</taxon>
        <taxon>Prevotellaceae</taxon>
        <taxon>Segatella</taxon>
    </lineage>
</organism>
<feature type="transmembrane region" description="Helical" evidence="7">
    <location>
        <begin position="83"/>
        <end position="102"/>
    </location>
</feature>
<sequence>MINKNYKGNETIKRLVMCTDFIILNIVLLAYKEYGPEFTPDYFDSATKITFFVANAALFLGEYFYSTIIHVRKIGFLQVLKRTLSLAGTTTLSFFIFVRLLSHDDKMFSFYIIFGITYYLSLIISRLLELNILKYFRSKGRNSRTVVFIGNDPAVSEMYKTMTEDPSAGYIVKGYYADEDITKAPEGLKRIGTMKQLQEIISSTMNDTINGAPSNINEAFCCLSHKSPEIINIMHFCDKNVIHFYYLPRVFGEYKLHLDAQNFMGRTVYSNHIEPLSSISNRFIKRSFDIVVSGFACLCVLPFIPIIALIIKIQSPGPIFFKQARTGLNGDTFYCLKFRSMHVNKDADKAQATKNDPRKFAFGNFMRKTNIDEFPQFINVLKGDMSIVGPRPHMLHHTEVYGSLIDKYMVRHFSKPGITGWAQVTGYRGETKELWQMEERIRRDIWYIENWSFWLDIKIIFMTAKSIICPDKNAY</sequence>
<name>A0AAW4MYN6_9BACT</name>